<dbReference type="InterPro" id="IPR036388">
    <property type="entry name" value="WH-like_DNA-bd_sf"/>
</dbReference>
<dbReference type="InterPro" id="IPR039422">
    <property type="entry name" value="MarR/SlyA-like"/>
</dbReference>
<dbReference type="RefSeq" id="WP_203693393.1">
    <property type="nucleotide sequence ID" value="NZ_BAAALC010000005.1"/>
</dbReference>
<keyword evidence="6" id="KW-1185">Reference proteome</keyword>
<evidence type="ECO:0000259" key="4">
    <source>
        <dbReference type="PROSITE" id="PS50995"/>
    </source>
</evidence>
<evidence type="ECO:0000256" key="1">
    <source>
        <dbReference type="ARBA" id="ARBA00023015"/>
    </source>
</evidence>
<evidence type="ECO:0000256" key="3">
    <source>
        <dbReference type="ARBA" id="ARBA00023163"/>
    </source>
</evidence>
<comment type="caution">
    <text evidence="5">The sequence shown here is derived from an EMBL/GenBank/DDBJ whole genome shotgun (WGS) entry which is preliminary data.</text>
</comment>
<dbReference type="GO" id="GO:0006950">
    <property type="term" value="P:response to stress"/>
    <property type="evidence" value="ECO:0007669"/>
    <property type="project" value="TreeGrafter"/>
</dbReference>
<evidence type="ECO:0000313" key="5">
    <source>
        <dbReference type="EMBL" id="GIG07041.1"/>
    </source>
</evidence>
<dbReference type="PROSITE" id="PS50995">
    <property type="entry name" value="HTH_MARR_2"/>
    <property type="match status" value="1"/>
</dbReference>
<organism evidence="5 6">
    <name type="scientific">Catellatospora coxensis</name>
    <dbReference type="NCBI Taxonomy" id="310354"/>
    <lineage>
        <taxon>Bacteria</taxon>
        <taxon>Bacillati</taxon>
        <taxon>Actinomycetota</taxon>
        <taxon>Actinomycetes</taxon>
        <taxon>Micromonosporales</taxon>
        <taxon>Micromonosporaceae</taxon>
        <taxon>Catellatospora</taxon>
    </lineage>
</organism>
<feature type="domain" description="HTH marR-type" evidence="4">
    <location>
        <begin position="1"/>
        <end position="139"/>
    </location>
</feature>
<dbReference type="InterPro" id="IPR036390">
    <property type="entry name" value="WH_DNA-bd_sf"/>
</dbReference>
<proteinExistence type="predicted"/>
<name>A0A8J3L1T4_9ACTN</name>
<dbReference type="PANTHER" id="PTHR33164">
    <property type="entry name" value="TRANSCRIPTIONAL REGULATOR, MARR FAMILY"/>
    <property type="match status" value="1"/>
</dbReference>
<reference evidence="5 6" key="1">
    <citation type="submission" date="2021-01" db="EMBL/GenBank/DDBJ databases">
        <title>Whole genome shotgun sequence of Catellatospora coxensis NBRC 107359.</title>
        <authorList>
            <person name="Komaki H."/>
            <person name="Tamura T."/>
        </authorList>
    </citation>
    <scope>NUCLEOTIDE SEQUENCE [LARGE SCALE GENOMIC DNA]</scope>
    <source>
        <strain evidence="5 6">NBRC 107359</strain>
    </source>
</reference>
<dbReference type="EMBL" id="BONI01000030">
    <property type="protein sequence ID" value="GIG07041.1"/>
    <property type="molecule type" value="Genomic_DNA"/>
</dbReference>
<dbReference type="Gene3D" id="1.10.10.10">
    <property type="entry name" value="Winged helix-like DNA-binding domain superfamily/Winged helix DNA-binding domain"/>
    <property type="match status" value="1"/>
</dbReference>
<evidence type="ECO:0000313" key="6">
    <source>
        <dbReference type="Proteomes" id="UP000630887"/>
    </source>
</evidence>
<dbReference type="PROSITE" id="PS01117">
    <property type="entry name" value="HTH_MARR_1"/>
    <property type="match status" value="1"/>
</dbReference>
<dbReference type="GO" id="GO:0003700">
    <property type="term" value="F:DNA-binding transcription factor activity"/>
    <property type="evidence" value="ECO:0007669"/>
    <property type="project" value="InterPro"/>
</dbReference>
<dbReference type="Proteomes" id="UP000630887">
    <property type="component" value="Unassembled WGS sequence"/>
</dbReference>
<protein>
    <submittedName>
        <fullName evidence="5">Putative transcriptional regulator, MarR family protein</fullName>
    </submittedName>
</protein>
<dbReference type="SMART" id="SM00347">
    <property type="entry name" value="HTH_MARR"/>
    <property type="match status" value="1"/>
</dbReference>
<keyword evidence="1" id="KW-0805">Transcription regulation</keyword>
<keyword evidence="2" id="KW-0238">DNA-binding</keyword>
<sequence length="149" mass="16104">MRRSEQKRNNPDLGALTARLLFAVQRQLADSHARTKPRHGAVMAYLDEQGNRATELAELSGQHKQVIGTLVDELEALGLVTREPDPADRRAKLVVPTATGLAAMKAGDEAMAAVEQRLAGAIGHEDYLAFKRTLQRLAELSTPGDGAPD</sequence>
<dbReference type="SUPFAM" id="SSF46785">
    <property type="entry name" value="Winged helix' DNA-binding domain"/>
    <property type="match status" value="1"/>
</dbReference>
<dbReference type="InterPro" id="IPR000835">
    <property type="entry name" value="HTH_MarR-typ"/>
</dbReference>
<keyword evidence="3" id="KW-0804">Transcription</keyword>
<dbReference type="Pfam" id="PF12802">
    <property type="entry name" value="MarR_2"/>
    <property type="match status" value="1"/>
</dbReference>
<evidence type="ECO:0000256" key="2">
    <source>
        <dbReference type="ARBA" id="ARBA00023125"/>
    </source>
</evidence>
<gene>
    <name evidence="5" type="ORF">Cco03nite_37410</name>
</gene>
<accession>A0A8J3L1T4</accession>
<dbReference type="GO" id="GO:0003677">
    <property type="term" value="F:DNA binding"/>
    <property type="evidence" value="ECO:0007669"/>
    <property type="project" value="UniProtKB-KW"/>
</dbReference>
<dbReference type="AlphaFoldDB" id="A0A8J3L1T4"/>
<dbReference type="InterPro" id="IPR023187">
    <property type="entry name" value="Tscrpt_reg_MarR-type_CS"/>
</dbReference>
<dbReference type="PANTHER" id="PTHR33164:SF99">
    <property type="entry name" value="MARR FAMILY REGULATORY PROTEIN"/>
    <property type="match status" value="1"/>
</dbReference>